<reference evidence="4" key="1">
    <citation type="journal article" date="2014" name="Int. J. Syst. Evol. Microbiol.">
        <title>Complete genome sequence of Corynebacterium casei LMG S-19264T (=DSM 44701T), isolated from a smear-ripened cheese.</title>
        <authorList>
            <consortium name="US DOE Joint Genome Institute (JGI-PGF)"/>
            <person name="Walter F."/>
            <person name="Albersmeier A."/>
            <person name="Kalinowski J."/>
            <person name="Ruckert C."/>
        </authorList>
    </citation>
    <scope>NUCLEOTIDE SEQUENCE</scope>
    <source>
        <strain evidence="4">JCM 31311</strain>
    </source>
</reference>
<comment type="similarity">
    <text evidence="1">Belongs to the 2-oxoacid dehydrogenase family.</text>
</comment>
<evidence type="ECO:0000256" key="2">
    <source>
        <dbReference type="SAM" id="MobiDB-lite"/>
    </source>
</evidence>
<evidence type="ECO:0000313" key="5">
    <source>
        <dbReference type="Proteomes" id="UP000603865"/>
    </source>
</evidence>
<dbReference type="SUPFAM" id="SSF47005">
    <property type="entry name" value="Peripheral subunit-binding domain of 2-oxo acid dehydrogenase complex"/>
    <property type="match status" value="1"/>
</dbReference>
<dbReference type="Pfam" id="PF02817">
    <property type="entry name" value="E3_binding"/>
    <property type="match status" value="1"/>
</dbReference>
<dbReference type="InterPro" id="IPR036625">
    <property type="entry name" value="E3-bd_dom_sf"/>
</dbReference>
<organism evidence="4 5">
    <name type="scientific">Deinococcus ruber</name>
    <dbReference type="NCBI Taxonomy" id="1848197"/>
    <lineage>
        <taxon>Bacteria</taxon>
        <taxon>Thermotogati</taxon>
        <taxon>Deinococcota</taxon>
        <taxon>Deinococci</taxon>
        <taxon>Deinococcales</taxon>
        <taxon>Deinococcaceae</taxon>
        <taxon>Deinococcus</taxon>
    </lineage>
</organism>
<sequence>MDSISPLAKILAEANGIDWRNIPGSGDSGTIVEQDILNYLSRIMSGDEEPPATPVDEAPPGWTGQMPPMPVMGSAGLQALSAAGVESDITEFVAQHSDVKVEPVLNGVHAAPVMEAAPVAELPRQPEMPAALPEDDASSENEDFELEEVETEVPEVVEVPAVAAEELAPAAVSVPPVPMPAAVPMPEVQPAASPVAAQADVAQPPAQPAAGFGLGGFLSRLYRKPAESAVPPVAAQATPQPAAPVSAPVPEPMIGVAHTETPAELVPAAVSMPIEVDAAETEVVELDQGQPAAEHVPAAVSSDLGSFVPDSAVPVVEAPSVVVAAAPVAAPVVAPPVPAAPVLPAAQATSVPAAASAFAGVSLRLNANVAALMTAQSQLSDALGQDVPLSLLVGRAAARSLGTLGLSGGAGVTLADASGQALAADLSGDFRTSLGALSQRSGAAQGLLVLDAAELGLDELHVGERSLSVGRSEDGRAVLSLRGDMDARRGASFLHEVAALLETPIKLLF</sequence>
<keyword evidence="5" id="KW-1185">Reference proteome</keyword>
<gene>
    <name evidence="4" type="ORF">GCM10008957_07010</name>
</gene>
<dbReference type="GO" id="GO:0016746">
    <property type="term" value="F:acyltransferase activity"/>
    <property type="evidence" value="ECO:0007669"/>
    <property type="project" value="InterPro"/>
</dbReference>
<protein>
    <recommendedName>
        <fullName evidence="3">Peripheral subunit-binding (PSBD) domain-containing protein</fullName>
    </recommendedName>
</protein>
<name>A0A918F1X0_9DEIO</name>
<dbReference type="InterPro" id="IPR004167">
    <property type="entry name" value="PSBD"/>
</dbReference>
<dbReference type="Gene3D" id="4.10.320.10">
    <property type="entry name" value="E3-binding domain"/>
    <property type="match status" value="1"/>
</dbReference>
<reference evidence="4" key="2">
    <citation type="submission" date="2020-09" db="EMBL/GenBank/DDBJ databases">
        <authorList>
            <person name="Sun Q."/>
            <person name="Ohkuma M."/>
        </authorList>
    </citation>
    <scope>NUCLEOTIDE SEQUENCE</scope>
    <source>
        <strain evidence="4">JCM 31311</strain>
    </source>
</reference>
<dbReference type="PROSITE" id="PS51826">
    <property type="entry name" value="PSBD"/>
    <property type="match status" value="1"/>
</dbReference>
<evidence type="ECO:0000256" key="1">
    <source>
        <dbReference type="ARBA" id="ARBA00007317"/>
    </source>
</evidence>
<dbReference type="AlphaFoldDB" id="A0A918F1X0"/>
<dbReference type="EMBL" id="BMQL01000002">
    <property type="protein sequence ID" value="GGQ97242.1"/>
    <property type="molecule type" value="Genomic_DNA"/>
</dbReference>
<evidence type="ECO:0000313" key="4">
    <source>
        <dbReference type="EMBL" id="GGQ97242.1"/>
    </source>
</evidence>
<dbReference type="RefSeq" id="WP_189088120.1">
    <property type="nucleotide sequence ID" value="NZ_BMQL01000002.1"/>
</dbReference>
<evidence type="ECO:0000259" key="3">
    <source>
        <dbReference type="PROSITE" id="PS51826"/>
    </source>
</evidence>
<accession>A0A918F1X0</accession>
<dbReference type="Proteomes" id="UP000603865">
    <property type="component" value="Unassembled WGS sequence"/>
</dbReference>
<feature type="region of interest" description="Disordered" evidence="2">
    <location>
        <begin position="45"/>
        <end position="70"/>
    </location>
</feature>
<comment type="caution">
    <text evidence="4">The sequence shown here is derived from an EMBL/GenBank/DDBJ whole genome shotgun (WGS) entry which is preliminary data.</text>
</comment>
<proteinExistence type="inferred from homology"/>
<feature type="domain" description="Peripheral subunit-binding (PSBD)" evidence="3">
    <location>
        <begin position="3"/>
        <end position="40"/>
    </location>
</feature>